<comment type="caution">
    <text evidence="1">The sequence shown here is derived from an EMBL/GenBank/DDBJ whole genome shotgun (WGS) entry which is preliminary data.</text>
</comment>
<dbReference type="RefSeq" id="WP_188722399.1">
    <property type="nucleotide sequence ID" value="NZ_BMIF01000013.1"/>
</dbReference>
<evidence type="ECO:0000313" key="1">
    <source>
        <dbReference type="EMBL" id="GGA77932.1"/>
    </source>
</evidence>
<gene>
    <name evidence="1" type="ORF">GCM10011385_35080</name>
</gene>
<dbReference type="AlphaFoldDB" id="A0A916W920"/>
<dbReference type="EMBL" id="BMIF01000013">
    <property type="protein sequence ID" value="GGA77932.1"/>
    <property type="molecule type" value="Genomic_DNA"/>
</dbReference>
<reference evidence="1" key="2">
    <citation type="submission" date="2020-09" db="EMBL/GenBank/DDBJ databases">
        <authorList>
            <person name="Sun Q."/>
            <person name="Zhou Y."/>
        </authorList>
    </citation>
    <scope>NUCLEOTIDE SEQUENCE</scope>
    <source>
        <strain evidence="1">CGMCC 1.15320</strain>
    </source>
</reference>
<accession>A0A916W920</accession>
<proteinExistence type="predicted"/>
<organism evidence="1 2">
    <name type="scientific">Nitratireductor aestuarii</name>
    <dbReference type="NCBI Taxonomy" id="1735103"/>
    <lineage>
        <taxon>Bacteria</taxon>
        <taxon>Pseudomonadati</taxon>
        <taxon>Pseudomonadota</taxon>
        <taxon>Alphaproteobacteria</taxon>
        <taxon>Hyphomicrobiales</taxon>
        <taxon>Phyllobacteriaceae</taxon>
        <taxon>Nitratireductor</taxon>
    </lineage>
</organism>
<name>A0A916W920_9HYPH</name>
<keyword evidence="2" id="KW-1185">Reference proteome</keyword>
<evidence type="ECO:0000313" key="2">
    <source>
        <dbReference type="Proteomes" id="UP000636264"/>
    </source>
</evidence>
<dbReference type="Proteomes" id="UP000636264">
    <property type="component" value="Unassembled WGS sequence"/>
</dbReference>
<reference evidence="1" key="1">
    <citation type="journal article" date="2014" name="Int. J. Syst. Evol. Microbiol.">
        <title>Complete genome sequence of Corynebacterium casei LMG S-19264T (=DSM 44701T), isolated from a smear-ripened cheese.</title>
        <authorList>
            <consortium name="US DOE Joint Genome Institute (JGI-PGF)"/>
            <person name="Walter F."/>
            <person name="Albersmeier A."/>
            <person name="Kalinowski J."/>
            <person name="Ruckert C."/>
        </authorList>
    </citation>
    <scope>NUCLEOTIDE SEQUENCE</scope>
    <source>
        <strain evidence="1">CGMCC 1.15320</strain>
    </source>
</reference>
<sequence length="59" mass="6789">MTETAEIQKPSEPQRPRAVFSNEDFKLLRTAIAHYLQEAKDDPNLGKYSSLYHRLGRIG</sequence>
<protein>
    <submittedName>
        <fullName evidence="1">Uncharacterized protein</fullName>
    </submittedName>
</protein>